<dbReference type="Proteomes" id="UP000782241">
    <property type="component" value="Unassembled WGS sequence"/>
</dbReference>
<protein>
    <submittedName>
        <fullName evidence="3">Uncharacterized protein</fullName>
    </submittedName>
</protein>
<organism evidence="3 4">
    <name type="scientific">Fusarium avenaceum</name>
    <dbReference type="NCBI Taxonomy" id="40199"/>
    <lineage>
        <taxon>Eukaryota</taxon>
        <taxon>Fungi</taxon>
        <taxon>Dikarya</taxon>
        <taxon>Ascomycota</taxon>
        <taxon>Pezizomycotina</taxon>
        <taxon>Sordariomycetes</taxon>
        <taxon>Hypocreomycetidae</taxon>
        <taxon>Hypocreales</taxon>
        <taxon>Nectriaceae</taxon>
        <taxon>Fusarium</taxon>
        <taxon>Fusarium tricinctum species complex</taxon>
    </lineage>
</organism>
<evidence type="ECO:0000256" key="2">
    <source>
        <dbReference type="SAM" id="MobiDB-lite"/>
    </source>
</evidence>
<sequence length="527" mass="59960">MRSTMRHSYDSGRVSTIHPPISKTGRPTERPHSPTFDRPYRSSSRASRTSTRSNRLYDEGLGKDKGLSEITKGAISQAFQRASNKISRKAIKQRPSTLNAETQSRGFDKESFDLIKDKLESSHSDVSQDPKILKVQPHQSATKTAVRSNSLPLDRPDKQGIDPSPPNSDMDIIPEIQSTPCETSETIALVPNRHETQATITSGDEAGSDCKSRWEISLDKQRKTINGLKDEREYLSQEVEALNQAITFWKNRTIAAASKSADVPNHMPLSQPESEILKAWQNLAFEVKSFVARHFERVSTNKLASWAKENGEFLREVTPTYQQAVTRNQSRFAMIEAAIWCSLSRLVFASDRGHSPMRWTGDYEKALGSFVDGLYDGHAKENADQFTPLLHQWSALTANLIAITQTTDHCSRQVDHVVKKFEELFASCRPRISRSDTYRRELRELIEKAVDIDFRISGQTTRYLIDWPHARRYDVAFDEIKMQQDPRHPSSSRKVRFMLQPCLFRADGQGERSEGFVVIDRCVVWMV</sequence>
<comment type="caution">
    <text evidence="3">The sequence shown here is derived from an EMBL/GenBank/DDBJ whole genome shotgun (WGS) entry which is preliminary data.</text>
</comment>
<feature type="region of interest" description="Disordered" evidence="2">
    <location>
        <begin position="81"/>
        <end position="105"/>
    </location>
</feature>
<evidence type="ECO:0000313" key="4">
    <source>
        <dbReference type="Proteomes" id="UP000782241"/>
    </source>
</evidence>
<feature type="compositionally biased region" description="Low complexity" evidence="2">
    <location>
        <begin position="41"/>
        <end position="54"/>
    </location>
</feature>
<feature type="coiled-coil region" evidence="1">
    <location>
        <begin position="218"/>
        <end position="245"/>
    </location>
</feature>
<feature type="region of interest" description="Disordered" evidence="2">
    <location>
        <begin position="120"/>
        <end position="169"/>
    </location>
</feature>
<feature type="compositionally biased region" description="Basic and acidic residues" evidence="2">
    <location>
        <begin position="120"/>
        <end position="132"/>
    </location>
</feature>
<dbReference type="AlphaFoldDB" id="A0A9P7KTH4"/>
<keyword evidence="4" id="KW-1185">Reference proteome</keyword>
<feature type="compositionally biased region" description="Basic and acidic residues" evidence="2">
    <location>
        <begin position="55"/>
        <end position="65"/>
    </location>
</feature>
<name>A0A9P7KTH4_9HYPO</name>
<accession>A0A9P7KTH4</accession>
<feature type="region of interest" description="Disordered" evidence="2">
    <location>
        <begin position="1"/>
        <end position="65"/>
    </location>
</feature>
<proteinExistence type="predicted"/>
<gene>
    <name evidence="3" type="ORF">KAF25_004157</name>
</gene>
<dbReference type="EMBL" id="JAGPUO010000006">
    <property type="protein sequence ID" value="KAG5661918.1"/>
    <property type="molecule type" value="Genomic_DNA"/>
</dbReference>
<keyword evidence="1" id="KW-0175">Coiled coil</keyword>
<evidence type="ECO:0000313" key="3">
    <source>
        <dbReference type="EMBL" id="KAG5661918.1"/>
    </source>
</evidence>
<feature type="compositionally biased region" description="Polar residues" evidence="2">
    <location>
        <begin position="94"/>
        <end position="105"/>
    </location>
</feature>
<feature type="compositionally biased region" description="Polar residues" evidence="2">
    <location>
        <begin position="137"/>
        <end position="151"/>
    </location>
</feature>
<reference evidence="3" key="1">
    <citation type="submission" date="2021-04" db="EMBL/GenBank/DDBJ databases">
        <title>Draft genome of Fusarium avenaceum strain F156N33, isolated from an atmospheric sample in Virginia.</title>
        <authorList>
            <person name="Yang S."/>
            <person name="Vinatzer B.A."/>
            <person name="Coleman J."/>
        </authorList>
    </citation>
    <scope>NUCLEOTIDE SEQUENCE</scope>
    <source>
        <strain evidence="3">F156N33</strain>
    </source>
</reference>
<evidence type="ECO:0000256" key="1">
    <source>
        <dbReference type="SAM" id="Coils"/>
    </source>
</evidence>